<protein>
    <recommendedName>
        <fullName evidence="8">Major facilitator superfamily (MFS) profile domain-containing protein</fullName>
    </recommendedName>
</protein>
<evidence type="ECO:0000256" key="1">
    <source>
        <dbReference type="ARBA" id="ARBA00004141"/>
    </source>
</evidence>
<dbReference type="Pfam" id="PF00083">
    <property type="entry name" value="Sugar_tr"/>
    <property type="match status" value="1"/>
</dbReference>
<comment type="similarity">
    <text evidence="2">Belongs to the major facilitator superfamily. Sugar transporter (TC 2.A.1.1) family.</text>
</comment>
<proteinExistence type="inferred from homology"/>
<gene>
    <name evidence="9" type="ORF">PRZ48_005331</name>
</gene>
<feature type="transmembrane region" description="Helical" evidence="7">
    <location>
        <begin position="54"/>
        <end position="85"/>
    </location>
</feature>
<comment type="caution">
    <text evidence="9">The sequence shown here is derived from an EMBL/GenBank/DDBJ whole genome shotgun (WGS) entry which is preliminary data.</text>
</comment>
<organism evidence="9 10">
    <name type="scientific">Zasmidium cellare</name>
    <name type="common">Wine cellar mold</name>
    <name type="synonym">Racodium cellare</name>
    <dbReference type="NCBI Taxonomy" id="395010"/>
    <lineage>
        <taxon>Eukaryota</taxon>
        <taxon>Fungi</taxon>
        <taxon>Dikarya</taxon>
        <taxon>Ascomycota</taxon>
        <taxon>Pezizomycotina</taxon>
        <taxon>Dothideomycetes</taxon>
        <taxon>Dothideomycetidae</taxon>
        <taxon>Mycosphaerellales</taxon>
        <taxon>Mycosphaerellaceae</taxon>
        <taxon>Zasmidium</taxon>
    </lineage>
</organism>
<dbReference type="PROSITE" id="PS50850">
    <property type="entry name" value="MFS"/>
    <property type="match status" value="1"/>
</dbReference>
<dbReference type="PANTHER" id="PTHR48022">
    <property type="entry name" value="PLASTIDIC GLUCOSE TRANSPORTER 4"/>
    <property type="match status" value="1"/>
</dbReference>
<evidence type="ECO:0000256" key="4">
    <source>
        <dbReference type="ARBA" id="ARBA00022989"/>
    </source>
</evidence>
<dbReference type="InterPro" id="IPR036259">
    <property type="entry name" value="MFS_trans_sf"/>
</dbReference>
<feature type="transmembrane region" description="Helical" evidence="7">
    <location>
        <begin position="440"/>
        <end position="463"/>
    </location>
</feature>
<dbReference type="InterPro" id="IPR050360">
    <property type="entry name" value="MFS_Sugar_Transporters"/>
</dbReference>
<dbReference type="Gene3D" id="1.20.1250.20">
    <property type="entry name" value="MFS general substrate transporter like domains"/>
    <property type="match status" value="1"/>
</dbReference>
<evidence type="ECO:0000256" key="7">
    <source>
        <dbReference type="SAM" id="Phobius"/>
    </source>
</evidence>
<evidence type="ECO:0000256" key="5">
    <source>
        <dbReference type="ARBA" id="ARBA00023136"/>
    </source>
</evidence>
<keyword evidence="4 7" id="KW-1133">Transmembrane helix</keyword>
<evidence type="ECO:0000256" key="6">
    <source>
        <dbReference type="SAM" id="MobiDB-lite"/>
    </source>
</evidence>
<dbReference type="Proteomes" id="UP001305779">
    <property type="component" value="Unassembled WGS sequence"/>
</dbReference>
<evidence type="ECO:0000313" key="10">
    <source>
        <dbReference type="Proteomes" id="UP001305779"/>
    </source>
</evidence>
<dbReference type="PANTHER" id="PTHR48022:SF27">
    <property type="entry name" value="MAJOR FACILITATOR SUPERFAMILY (MFS) PROFILE DOMAIN-CONTAINING PROTEIN"/>
    <property type="match status" value="1"/>
</dbReference>
<feature type="compositionally biased region" description="Basic and acidic residues" evidence="6">
    <location>
        <begin position="532"/>
        <end position="545"/>
    </location>
</feature>
<keyword evidence="10" id="KW-1185">Reference proteome</keyword>
<evidence type="ECO:0000259" key="8">
    <source>
        <dbReference type="PROSITE" id="PS50850"/>
    </source>
</evidence>
<feature type="region of interest" description="Disordered" evidence="6">
    <location>
        <begin position="532"/>
        <end position="553"/>
    </location>
</feature>
<comment type="subcellular location">
    <subcellularLocation>
        <location evidence="1">Membrane</location>
        <topology evidence="1">Multi-pass membrane protein</topology>
    </subcellularLocation>
</comment>
<reference evidence="9 10" key="1">
    <citation type="journal article" date="2023" name="G3 (Bethesda)">
        <title>A chromosome-level genome assembly of Zasmidium syzygii isolated from banana leaves.</title>
        <authorList>
            <person name="van Westerhoven A.C."/>
            <person name="Mehrabi R."/>
            <person name="Talebi R."/>
            <person name="Steentjes M.B.F."/>
            <person name="Corcolon B."/>
            <person name="Chong P.A."/>
            <person name="Kema G.H.J."/>
            <person name="Seidl M.F."/>
        </authorList>
    </citation>
    <scope>NUCLEOTIDE SEQUENCE [LARGE SCALE GENOMIC DNA]</scope>
    <source>
        <strain evidence="9 10">P124</strain>
    </source>
</reference>
<dbReference type="SUPFAM" id="SSF103473">
    <property type="entry name" value="MFS general substrate transporter"/>
    <property type="match status" value="1"/>
</dbReference>
<accession>A0ABR0ET36</accession>
<evidence type="ECO:0000256" key="2">
    <source>
        <dbReference type="ARBA" id="ARBA00010992"/>
    </source>
</evidence>
<feature type="transmembrane region" description="Helical" evidence="7">
    <location>
        <begin position="349"/>
        <end position="369"/>
    </location>
</feature>
<feature type="transmembrane region" description="Helical" evidence="7">
    <location>
        <begin position="137"/>
        <end position="161"/>
    </location>
</feature>
<name>A0ABR0ET36_ZASCE</name>
<feature type="transmembrane region" description="Helical" evidence="7">
    <location>
        <begin position="401"/>
        <end position="419"/>
    </location>
</feature>
<feature type="domain" description="Major facilitator superfamily (MFS) profile" evidence="8">
    <location>
        <begin position="57"/>
        <end position="498"/>
    </location>
</feature>
<dbReference type="InterPro" id="IPR020846">
    <property type="entry name" value="MFS_dom"/>
</dbReference>
<keyword evidence="3 7" id="KW-0812">Transmembrane</keyword>
<feature type="transmembrane region" description="Helical" evidence="7">
    <location>
        <begin position="105"/>
        <end position="125"/>
    </location>
</feature>
<dbReference type="EMBL" id="JAXOVC010000003">
    <property type="protein sequence ID" value="KAK4504415.1"/>
    <property type="molecule type" value="Genomic_DNA"/>
</dbReference>
<evidence type="ECO:0000256" key="3">
    <source>
        <dbReference type="ARBA" id="ARBA00022692"/>
    </source>
</evidence>
<feature type="transmembrane region" description="Helical" evidence="7">
    <location>
        <begin position="475"/>
        <end position="494"/>
    </location>
</feature>
<dbReference type="InterPro" id="IPR005828">
    <property type="entry name" value="MFS_sugar_transport-like"/>
</dbReference>
<feature type="transmembrane region" description="Helical" evidence="7">
    <location>
        <begin position="191"/>
        <end position="213"/>
    </location>
</feature>
<sequence>MGLNKPYSWAKAEFLENQNPFDGPGSTQLRIWIHDMDTQSGRSLFFQLRHNRRLIFNVLTLNIAYVCFGYDASVIAVCLPMPAFLATFGSVNEAGVPYLTASQQSIITAIRTSAGVPGLFACAYFGTRWGRRNTSWLGCAATLLGTALQTGSSTVAMLTVGLTVANFGYFVMVSMAATLSIELAPVPLRGLVGCLSVVGTGIASVLAAGVGWGTHAYTTSAAYRIPMGIQMFWPLLQGVLLLWVRDSPTTYLIKGDDAGAETSLRHVRHGYTEAEILDELDLLRQQNRLRMNDESVRWIEMFQGSNLRRTLLASFLGVIQQLSGSIFAAAYATVFLAGLHTGSPYALTFGLYVLVLGGGVVGLGLVTIISQRTIMLLSFAGLFPIDITVGALGFVTPPTAGVSQGIAALLLFFGFYFNMTMGPLTWLNAAELPTARLRTVTNGFVLLAISLSSLLVTYVLPYITNPDEGNLGAKVYVIFAGVMLLGLVVSYLWFPNCKGRTPAQLDQMFQARVPARKFSKWVDVDELDDEKAAQKMDVSEKEHVSIEQSAVSG</sequence>
<evidence type="ECO:0000313" key="9">
    <source>
        <dbReference type="EMBL" id="KAK4504415.1"/>
    </source>
</evidence>
<feature type="transmembrane region" description="Helical" evidence="7">
    <location>
        <begin position="311"/>
        <end position="337"/>
    </location>
</feature>
<feature type="transmembrane region" description="Helical" evidence="7">
    <location>
        <begin position="225"/>
        <end position="244"/>
    </location>
</feature>
<feature type="transmembrane region" description="Helical" evidence="7">
    <location>
        <begin position="376"/>
        <end position="395"/>
    </location>
</feature>
<keyword evidence="5 7" id="KW-0472">Membrane</keyword>